<dbReference type="GO" id="GO:0003887">
    <property type="term" value="F:DNA-directed DNA polymerase activity"/>
    <property type="evidence" value="ECO:0007669"/>
    <property type="project" value="UniProtKB-KW"/>
</dbReference>
<keyword evidence="8" id="KW-1185">Reference proteome</keyword>
<dbReference type="PANTHER" id="PTHR10133">
    <property type="entry name" value="DNA POLYMERASE I"/>
    <property type="match status" value="1"/>
</dbReference>
<dbReference type="SMART" id="SM00482">
    <property type="entry name" value="POLAc"/>
    <property type="match status" value="1"/>
</dbReference>
<comment type="catalytic activity">
    <reaction evidence="5">
        <text>DNA(n) + a 2'-deoxyribonucleoside 5'-triphosphate = DNA(n+1) + diphosphate</text>
        <dbReference type="Rhea" id="RHEA:22508"/>
        <dbReference type="Rhea" id="RHEA-COMP:17339"/>
        <dbReference type="Rhea" id="RHEA-COMP:17340"/>
        <dbReference type="ChEBI" id="CHEBI:33019"/>
        <dbReference type="ChEBI" id="CHEBI:61560"/>
        <dbReference type="ChEBI" id="CHEBI:173112"/>
        <dbReference type="EC" id="2.7.7.7"/>
    </reaction>
</comment>
<dbReference type="PRINTS" id="PR00868">
    <property type="entry name" value="DNAPOLI"/>
</dbReference>
<organism evidence="7 8">
    <name type="scientific">Pristionchus mayeri</name>
    <dbReference type="NCBI Taxonomy" id="1317129"/>
    <lineage>
        <taxon>Eukaryota</taxon>
        <taxon>Metazoa</taxon>
        <taxon>Ecdysozoa</taxon>
        <taxon>Nematoda</taxon>
        <taxon>Chromadorea</taxon>
        <taxon>Rhabditida</taxon>
        <taxon>Rhabditina</taxon>
        <taxon>Diplogasteromorpha</taxon>
        <taxon>Diplogasteroidea</taxon>
        <taxon>Neodiplogasteridae</taxon>
        <taxon>Pristionchus</taxon>
    </lineage>
</organism>
<evidence type="ECO:0000259" key="6">
    <source>
        <dbReference type="SMART" id="SM00482"/>
    </source>
</evidence>
<gene>
    <name evidence="7" type="ORF">PMAYCL1PPCAC_12586</name>
</gene>
<dbReference type="PANTHER" id="PTHR10133:SF62">
    <property type="entry name" value="DNA POLYMERASE THETA"/>
    <property type="match status" value="1"/>
</dbReference>
<proteinExistence type="predicted"/>
<dbReference type="Gene3D" id="3.30.70.370">
    <property type="match status" value="1"/>
</dbReference>
<feature type="domain" description="DNA-directed DNA polymerase family A palm" evidence="6">
    <location>
        <begin position="1"/>
        <end position="164"/>
    </location>
</feature>
<protein>
    <recommendedName>
        <fullName evidence="1">DNA-directed DNA polymerase</fullName>
        <ecNumber evidence="1">2.7.7.7</ecNumber>
    </recommendedName>
</protein>
<dbReference type="EC" id="2.7.7.7" evidence="1"/>
<keyword evidence="3" id="KW-0548">Nucleotidyltransferase</keyword>
<dbReference type="Proteomes" id="UP001328107">
    <property type="component" value="Unassembled WGS sequence"/>
</dbReference>
<dbReference type="GO" id="GO:0003677">
    <property type="term" value="F:DNA binding"/>
    <property type="evidence" value="ECO:0007669"/>
    <property type="project" value="InterPro"/>
</dbReference>
<reference evidence="8" key="1">
    <citation type="submission" date="2022-10" db="EMBL/GenBank/DDBJ databases">
        <title>Genome assembly of Pristionchus species.</title>
        <authorList>
            <person name="Yoshida K."/>
            <person name="Sommer R.J."/>
        </authorList>
    </citation>
    <scope>NUCLEOTIDE SEQUENCE [LARGE SCALE GENOMIC DNA]</scope>
    <source>
        <strain evidence="8">RS5460</strain>
    </source>
</reference>
<dbReference type="InterPro" id="IPR043502">
    <property type="entry name" value="DNA/RNA_pol_sf"/>
</dbReference>
<evidence type="ECO:0000256" key="1">
    <source>
        <dbReference type="ARBA" id="ARBA00012417"/>
    </source>
</evidence>
<dbReference type="SUPFAM" id="SSF56672">
    <property type="entry name" value="DNA/RNA polymerases"/>
    <property type="match status" value="1"/>
</dbReference>
<dbReference type="Pfam" id="PF00476">
    <property type="entry name" value="DNA_pol_A"/>
    <property type="match status" value="1"/>
</dbReference>
<dbReference type="InterPro" id="IPR002298">
    <property type="entry name" value="DNA_polymerase_A"/>
</dbReference>
<dbReference type="Gene3D" id="1.10.150.20">
    <property type="entry name" value="5' to 3' exonuclease, C-terminal subdomain"/>
    <property type="match status" value="1"/>
</dbReference>
<name>A0AAN5CFV6_9BILA</name>
<evidence type="ECO:0000256" key="4">
    <source>
        <dbReference type="ARBA" id="ARBA00022932"/>
    </source>
</evidence>
<dbReference type="GO" id="GO:0097681">
    <property type="term" value="P:double-strand break repair via alternative nonhomologous end joining"/>
    <property type="evidence" value="ECO:0007669"/>
    <property type="project" value="TreeGrafter"/>
</dbReference>
<dbReference type="InterPro" id="IPR001098">
    <property type="entry name" value="DNA-dir_DNA_pol_A_palm_dom"/>
</dbReference>
<keyword evidence="2" id="KW-0808">Transferase</keyword>
<dbReference type="AlphaFoldDB" id="A0AAN5CFV6"/>
<evidence type="ECO:0000256" key="2">
    <source>
        <dbReference type="ARBA" id="ARBA00022679"/>
    </source>
</evidence>
<evidence type="ECO:0000256" key="3">
    <source>
        <dbReference type="ARBA" id="ARBA00022695"/>
    </source>
</evidence>
<evidence type="ECO:0000256" key="5">
    <source>
        <dbReference type="ARBA" id="ARBA00049244"/>
    </source>
</evidence>
<accession>A0AAN5CFV6</accession>
<keyword evidence="4" id="KW-0239">DNA-directed DNA polymerase</keyword>
<dbReference type="EMBL" id="BTRK01000003">
    <property type="protein sequence ID" value="GMR42392.1"/>
    <property type="molecule type" value="Genomic_DNA"/>
</dbReference>
<evidence type="ECO:0000313" key="8">
    <source>
        <dbReference type="Proteomes" id="UP001328107"/>
    </source>
</evidence>
<dbReference type="InterPro" id="IPR019760">
    <property type="entry name" value="DNA-dir_DNA_pol_A_CS"/>
</dbReference>
<dbReference type="PROSITE" id="PS00447">
    <property type="entry name" value="DNA_POLYMERASE_A"/>
    <property type="match status" value="1"/>
</dbReference>
<sequence length="203" mass="23101">MSGDERLKGLLNDESIDIFTRLANEWKQTRQIVKVVCYGMIYGMGAKSLGEKLECTKEQAQRMINNFFATFPKARSYIQKTNEEGARRGYVETQLGRRRQFSLYGDQEYRSRQERQSINFTIQGTASEIFKSSLLAVESSVAELGGHMVMQVHDEIIVEIAKGEEMEKKASEVIQKAMESSFPLCSVRLPVKVSIGNNWAELK</sequence>
<evidence type="ECO:0000313" key="7">
    <source>
        <dbReference type="EMBL" id="GMR42392.1"/>
    </source>
</evidence>
<dbReference type="GO" id="GO:0006261">
    <property type="term" value="P:DNA-templated DNA replication"/>
    <property type="evidence" value="ECO:0007669"/>
    <property type="project" value="InterPro"/>
</dbReference>
<comment type="caution">
    <text evidence="7">The sequence shown here is derived from an EMBL/GenBank/DDBJ whole genome shotgun (WGS) entry which is preliminary data.</text>
</comment>